<gene>
    <name evidence="2" type="ORF">BU23DRAFT_302183</name>
</gene>
<proteinExistence type="predicted"/>
<evidence type="ECO:0000256" key="1">
    <source>
        <dbReference type="SAM" id="MobiDB-lite"/>
    </source>
</evidence>
<dbReference type="InterPro" id="IPR011990">
    <property type="entry name" value="TPR-like_helical_dom_sf"/>
</dbReference>
<keyword evidence="3" id="KW-1185">Reference proteome</keyword>
<dbReference type="EMBL" id="ML976736">
    <property type="protein sequence ID" value="KAF1967168.1"/>
    <property type="molecule type" value="Genomic_DNA"/>
</dbReference>
<protein>
    <recommendedName>
        <fullName evidence="4">TPR-like protein</fullName>
    </recommendedName>
</protein>
<organism evidence="2 3">
    <name type="scientific">Bimuria novae-zelandiae CBS 107.79</name>
    <dbReference type="NCBI Taxonomy" id="1447943"/>
    <lineage>
        <taxon>Eukaryota</taxon>
        <taxon>Fungi</taxon>
        <taxon>Dikarya</taxon>
        <taxon>Ascomycota</taxon>
        <taxon>Pezizomycotina</taxon>
        <taxon>Dothideomycetes</taxon>
        <taxon>Pleosporomycetidae</taxon>
        <taxon>Pleosporales</taxon>
        <taxon>Massarineae</taxon>
        <taxon>Didymosphaeriaceae</taxon>
        <taxon>Bimuria</taxon>
    </lineage>
</organism>
<dbReference type="SUPFAM" id="SSF48452">
    <property type="entry name" value="TPR-like"/>
    <property type="match status" value="1"/>
</dbReference>
<feature type="region of interest" description="Disordered" evidence="1">
    <location>
        <begin position="343"/>
        <end position="399"/>
    </location>
</feature>
<evidence type="ECO:0008006" key="4">
    <source>
        <dbReference type="Google" id="ProtNLM"/>
    </source>
</evidence>
<accession>A0A6A5UR46</accession>
<feature type="compositionally biased region" description="Basic and acidic residues" evidence="1">
    <location>
        <begin position="343"/>
        <end position="358"/>
    </location>
</feature>
<dbReference type="AlphaFoldDB" id="A0A6A5UR46"/>
<name>A0A6A5UR46_9PLEO</name>
<evidence type="ECO:0000313" key="3">
    <source>
        <dbReference type="Proteomes" id="UP000800036"/>
    </source>
</evidence>
<dbReference type="Gene3D" id="1.25.40.10">
    <property type="entry name" value="Tetratricopeptide repeat domain"/>
    <property type="match status" value="1"/>
</dbReference>
<evidence type="ECO:0000313" key="2">
    <source>
        <dbReference type="EMBL" id="KAF1967168.1"/>
    </source>
</evidence>
<sequence>MSWYQKACALKKDGNFQEAEAVLTKLIQQHEQQYGQDKDCLNYMDLRSECLVGIGKVTEAEQCFRSNLDRWNVLGGHLGKGKAARMRLEIGKCIRLQCEASKAVTEDSQMVITPSTKERYRECQKLFEEAIEEWKSLEPRQHKRIFQALINLSDTLDQLAEIAEENNAMEEALSLRVKAIKCDREALQYAKLKQTACTERTIAQCQWDLAQSLLKASERQEAKSVLVKLLAYMQEQRTTGKPLKDLDFNEKECQEWIKDCDAATETLRHVVEVWPRRFSVNHTRKRHHKRWMALIRTAIVNFWMNKLYFVIQQTVSDPDERADYLEAFKRRSFPRSPETLIRKEGFNRTRQPNLREQKASTNEGTQHDEFDEEHEQGALFNSGKVPNARLVEPHPFLEK</sequence>
<dbReference type="Proteomes" id="UP000800036">
    <property type="component" value="Unassembled WGS sequence"/>
</dbReference>
<reference evidence="2" key="1">
    <citation type="journal article" date="2020" name="Stud. Mycol.">
        <title>101 Dothideomycetes genomes: a test case for predicting lifestyles and emergence of pathogens.</title>
        <authorList>
            <person name="Haridas S."/>
            <person name="Albert R."/>
            <person name="Binder M."/>
            <person name="Bloem J."/>
            <person name="Labutti K."/>
            <person name="Salamov A."/>
            <person name="Andreopoulos B."/>
            <person name="Baker S."/>
            <person name="Barry K."/>
            <person name="Bills G."/>
            <person name="Bluhm B."/>
            <person name="Cannon C."/>
            <person name="Castanera R."/>
            <person name="Culley D."/>
            <person name="Daum C."/>
            <person name="Ezra D."/>
            <person name="Gonzalez J."/>
            <person name="Henrissat B."/>
            <person name="Kuo A."/>
            <person name="Liang C."/>
            <person name="Lipzen A."/>
            <person name="Lutzoni F."/>
            <person name="Magnuson J."/>
            <person name="Mondo S."/>
            <person name="Nolan M."/>
            <person name="Ohm R."/>
            <person name="Pangilinan J."/>
            <person name="Park H.-J."/>
            <person name="Ramirez L."/>
            <person name="Alfaro M."/>
            <person name="Sun H."/>
            <person name="Tritt A."/>
            <person name="Yoshinaga Y."/>
            <person name="Zwiers L.-H."/>
            <person name="Turgeon B."/>
            <person name="Goodwin S."/>
            <person name="Spatafora J."/>
            <person name="Crous P."/>
            <person name="Grigoriev I."/>
        </authorList>
    </citation>
    <scope>NUCLEOTIDE SEQUENCE</scope>
    <source>
        <strain evidence="2">CBS 107.79</strain>
    </source>
</reference>